<dbReference type="PANTHER" id="PTHR11439">
    <property type="entry name" value="GAG-POL-RELATED RETROTRANSPOSON"/>
    <property type="match status" value="1"/>
</dbReference>
<sequence length="265" mass="30160">MDAEMEALQKNHTWDMVPLPIGKKAVGWKLVYTPKFNADKSLERYKTRLVAKGYTQSYGIDYLETFAAAKLNWEIHQFNVKNVFLHGELEEEVYMTIPLGYPLFNQSGVSLILSLGRLRYFLGIEVAHSKEAYRILVYLKNIVGQGLLFSRGGDNTVEIYTDIDYAGSVSDRRSTSGSCSFVGGNLVSWRSKKQKVRSRSSAEAEFRAMAQGTCEAIWIKILFEDLHLYSQGCIKLYYDNQSAIAIAHNLVQHDRTKHIEIDRQG</sequence>
<organism evidence="2 3">
    <name type="scientific">Spirodela intermedia</name>
    <name type="common">Intermediate duckweed</name>
    <dbReference type="NCBI Taxonomy" id="51605"/>
    <lineage>
        <taxon>Eukaryota</taxon>
        <taxon>Viridiplantae</taxon>
        <taxon>Streptophyta</taxon>
        <taxon>Embryophyta</taxon>
        <taxon>Tracheophyta</taxon>
        <taxon>Spermatophyta</taxon>
        <taxon>Magnoliopsida</taxon>
        <taxon>Liliopsida</taxon>
        <taxon>Araceae</taxon>
        <taxon>Lemnoideae</taxon>
        <taxon>Spirodela</taxon>
    </lineage>
</organism>
<dbReference type="EMBL" id="LR746264">
    <property type="protein sequence ID" value="CAA7388938.1"/>
    <property type="molecule type" value="Genomic_DNA"/>
</dbReference>
<evidence type="ECO:0000313" key="3">
    <source>
        <dbReference type="Proteomes" id="UP000663760"/>
    </source>
</evidence>
<protein>
    <recommendedName>
        <fullName evidence="1">Reverse transcriptase Ty1/copia-type domain-containing protein</fullName>
    </recommendedName>
</protein>
<dbReference type="Pfam" id="PF07727">
    <property type="entry name" value="RVT_2"/>
    <property type="match status" value="1"/>
</dbReference>
<keyword evidence="3" id="KW-1185">Reference proteome</keyword>
<dbReference type="AlphaFoldDB" id="A0A7I8JYA3"/>
<evidence type="ECO:0000313" key="2">
    <source>
        <dbReference type="EMBL" id="CAA7388938.1"/>
    </source>
</evidence>
<dbReference type="PANTHER" id="PTHR11439:SF440">
    <property type="entry name" value="INTEGRASE CATALYTIC DOMAIN-CONTAINING PROTEIN"/>
    <property type="match status" value="1"/>
</dbReference>
<dbReference type="CDD" id="cd09272">
    <property type="entry name" value="RNase_HI_RT_Ty1"/>
    <property type="match status" value="1"/>
</dbReference>
<dbReference type="OrthoDB" id="1930494at2759"/>
<dbReference type="InterPro" id="IPR013103">
    <property type="entry name" value="RVT_2"/>
</dbReference>
<accession>A0A7I8JYA3</accession>
<evidence type="ECO:0000259" key="1">
    <source>
        <dbReference type="Pfam" id="PF07727"/>
    </source>
</evidence>
<name>A0A7I8JYA3_SPIIN</name>
<reference evidence="2" key="1">
    <citation type="submission" date="2020-02" db="EMBL/GenBank/DDBJ databases">
        <authorList>
            <person name="Scholz U."/>
            <person name="Mascher M."/>
            <person name="Fiebig A."/>
        </authorList>
    </citation>
    <scope>NUCLEOTIDE SEQUENCE</scope>
</reference>
<feature type="domain" description="Reverse transcriptase Ty1/copia-type" evidence="1">
    <location>
        <begin position="11"/>
        <end position="107"/>
    </location>
</feature>
<dbReference type="InterPro" id="IPR043502">
    <property type="entry name" value="DNA/RNA_pol_sf"/>
</dbReference>
<proteinExistence type="predicted"/>
<dbReference type="SUPFAM" id="SSF56672">
    <property type="entry name" value="DNA/RNA polymerases"/>
    <property type="match status" value="1"/>
</dbReference>
<dbReference type="Proteomes" id="UP000663760">
    <property type="component" value="Chromosome 1"/>
</dbReference>
<gene>
    <name evidence="2" type="ORF">SI8410_01001071</name>
</gene>